<dbReference type="EMBL" id="NKUF01000094">
    <property type="protein sequence ID" value="PYD60126.1"/>
    <property type="molecule type" value="Genomic_DNA"/>
</dbReference>
<feature type="domain" description="Cobalamin-independent methionine synthase MetE N-terminal" evidence="1">
    <location>
        <begin position="61"/>
        <end position="252"/>
    </location>
</feature>
<dbReference type="InterPro" id="IPR013215">
    <property type="entry name" value="Cbl-indep_Met_Synth_N"/>
</dbReference>
<evidence type="ECO:0000259" key="1">
    <source>
        <dbReference type="Pfam" id="PF08267"/>
    </source>
</evidence>
<sequence>MLLTGTLGLSGFDTPALTALQRRTGVSHVASNSCPDDWHRVWQTAQMVGVGKAPQCGRKRMPELTDQTFFHLCSNPVRDAFVDAWQRGIATVPVLLGPVSFLAACDRTDGTDPVLLLLKLLPVYIEILHELATAGCFWVQITEPVTTAGPMSKERQTAMELAWRSMAEVASGHALSLVFVGGGGGFWRNLPHVMSLPMNGLHIDMVRGGAELPSVLSNLNPRCDLLLGVVDGLNRIPTDVYSAMRWIDKIRAECLRRRVIITPSTTMRFTNKDGRQLPPEVHNTLSDLAKVQRACVAATFVH</sequence>
<accession>A0A318PNE1</accession>
<evidence type="ECO:0000313" key="3">
    <source>
        <dbReference type="Proteomes" id="UP000248301"/>
    </source>
</evidence>
<dbReference type="GO" id="GO:0008652">
    <property type="term" value="P:amino acid biosynthetic process"/>
    <property type="evidence" value="ECO:0007669"/>
    <property type="project" value="InterPro"/>
</dbReference>
<dbReference type="AlphaFoldDB" id="A0A318PNE1"/>
<dbReference type="Pfam" id="PF08267">
    <property type="entry name" value="Meth_synt_1"/>
    <property type="match status" value="1"/>
</dbReference>
<dbReference type="PANTHER" id="PTHR30519">
    <property type="entry name" value="5-METHYLTETRAHYDROPTEROYLTRIGLUTAMATE--HOMOCYSTEINE METHYLTRANSFERASE"/>
    <property type="match status" value="1"/>
</dbReference>
<dbReference type="GO" id="GO:0003871">
    <property type="term" value="F:5-methyltetrahydropteroyltriglutamate-homocysteine S-methyltransferase activity"/>
    <property type="evidence" value="ECO:0007669"/>
    <property type="project" value="InterPro"/>
</dbReference>
<protein>
    <submittedName>
        <fullName evidence="2">5-methyltetrahydropteroyltriglutamate--homocysteine methyltransferase</fullName>
    </submittedName>
</protein>
<name>A0A318PNE1_9PROT</name>
<dbReference type="GO" id="GO:0032259">
    <property type="term" value="P:methylation"/>
    <property type="evidence" value="ECO:0007669"/>
    <property type="project" value="UniProtKB-KW"/>
</dbReference>
<reference evidence="2 3" key="1">
    <citation type="submission" date="2017-07" db="EMBL/GenBank/DDBJ databases">
        <title>A draft genome sequence of Gluconacetobacter entanii LTH 4560.</title>
        <authorList>
            <person name="Skraban J."/>
            <person name="Cleenwerck I."/>
            <person name="Vandamme P."/>
            <person name="Trcek J."/>
        </authorList>
    </citation>
    <scope>NUCLEOTIDE SEQUENCE [LARGE SCALE GENOMIC DNA]</scope>
    <source>
        <strain evidence="2 3">LTH 4560</strain>
    </source>
</reference>
<evidence type="ECO:0000313" key="2">
    <source>
        <dbReference type="EMBL" id="PYD60126.1"/>
    </source>
</evidence>
<keyword evidence="2" id="KW-0808">Transferase</keyword>
<dbReference type="Proteomes" id="UP000248301">
    <property type="component" value="Unassembled WGS sequence"/>
</dbReference>
<keyword evidence="2" id="KW-0489">Methyltransferase</keyword>
<gene>
    <name evidence="2" type="ORF">CFR72_16190</name>
</gene>
<proteinExistence type="predicted"/>
<dbReference type="GO" id="GO:0008270">
    <property type="term" value="F:zinc ion binding"/>
    <property type="evidence" value="ECO:0007669"/>
    <property type="project" value="InterPro"/>
</dbReference>
<organism evidence="2 3">
    <name type="scientific">Gluconacetobacter entanii</name>
    <dbReference type="NCBI Taxonomy" id="108528"/>
    <lineage>
        <taxon>Bacteria</taxon>
        <taxon>Pseudomonadati</taxon>
        <taxon>Pseudomonadota</taxon>
        <taxon>Alphaproteobacteria</taxon>
        <taxon>Acetobacterales</taxon>
        <taxon>Acetobacteraceae</taxon>
        <taxon>Gluconacetobacter</taxon>
    </lineage>
</organism>
<dbReference type="Gene3D" id="3.20.20.210">
    <property type="match status" value="1"/>
</dbReference>
<dbReference type="OrthoDB" id="244285at2"/>
<dbReference type="InterPro" id="IPR038071">
    <property type="entry name" value="UROD/MetE-like_sf"/>
</dbReference>
<comment type="caution">
    <text evidence="2">The sequence shown here is derived from an EMBL/GenBank/DDBJ whole genome shotgun (WGS) entry which is preliminary data.</text>
</comment>
<dbReference type="SUPFAM" id="SSF51726">
    <property type="entry name" value="UROD/MetE-like"/>
    <property type="match status" value="1"/>
</dbReference>